<comment type="similarity">
    <text evidence="1">Belongs to the short-chain fatty acyl-CoA assimilation regulator (ScfR) family.</text>
</comment>
<evidence type="ECO:0000259" key="3">
    <source>
        <dbReference type="PROSITE" id="PS50943"/>
    </source>
</evidence>
<dbReference type="Gene3D" id="1.10.260.40">
    <property type="entry name" value="lambda repressor-like DNA-binding domains"/>
    <property type="match status" value="1"/>
</dbReference>
<dbReference type="Pfam" id="PF01381">
    <property type="entry name" value="HTH_3"/>
    <property type="match status" value="1"/>
</dbReference>
<dbReference type="CDD" id="cd00093">
    <property type="entry name" value="HTH_XRE"/>
    <property type="match status" value="1"/>
</dbReference>
<dbReference type="EMBL" id="CADCXN010000113">
    <property type="protein sequence ID" value="CAA9892784.1"/>
    <property type="molecule type" value="Genomic_DNA"/>
</dbReference>
<dbReference type="SMART" id="SM00530">
    <property type="entry name" value="HTH_XRE"/>
    <property type="match status" value="1"/>
</dbReference>
<dbReference type="PROSITE" id="PS50943">
    <property type="entry name" value="HTH_CROC1"/>
    <property type="match status" value="1"/>
</dbReference>
<dbReference type="InterPro" id="IPR001387">
    <property type="entry name" value="Cro/C1-type_HTH"/>
</dbReference>
<evidence type="ECO:0000256" key="1">
    <source>
        <dbReference type="ARBA" id="ARBA00007227"/>
    </source>
</evidence>
<gene>
    <name evidence="4" type="ORF">METHB2_80101</name>
</gene>
<proteinExistence type="inferred from homology"/>
<organism evidence="4 5">
    <name type="scientific">Candidatus Methylobacter favarea</name>
    <dbReference type="NCBI Taxonomy" id="2707345"/>
    <lineage>
        <taxon>Bacteria</taxon>
        <taxon>Pseudomonadati</taxon>
        <taxon>Pseudomonadota</taxon>
        <taxon>Gammaproteobacteria</taxon>
        <taxon>Methylococcales</taxon>
        <taxon>Methylococcaceae</taxon>
        <taxon>Methylobacter</taxon>
    </lineage>
</organism>
<dbReference type="GO" id="GO:0003677">
    <property type="term" value="F:DNA binding"/>
    <property type="evidence" value="ECO:0007669"/>
    <property type="project" value="InterPro"/>
</dbReference>
<dbReference type="InterPro" id="IPR010982">
    <property type="entry name" value="Lambda_DNA-bd_dom_sf"/>
</dbReference>
<evidence type="ECO:0000313" key="4">
    <source>
        <dbReference type="EMBL" id="CAA9892784.1"/>
    </source>
</evidence>
<comment type="caution">
    <text evidence="4">The sequence shown here is derived from an EMBL/GenBank/DDBJ whole genome shotgun (WGS) entry which is preliminary data.</text>
</comment>
<keyword evidence="5" id="KW-1185">Reference proteome</keyword>
<dbReference type="Proteomes" id="UP000494216">
    <property type="component" value="Unassembled WGS sequence"/>
</dbReference>
<dbReference type="RefSeq" id="WP_174627512.1">
    <property type="nucleotide sequence ID" value="NZ_CADCXN010000113.1"/>
</dbReference>
<accession>A0A8S0X3I6</accession>
<dbReference type="Pfam" id="PF06114">
    <property type="entry name" value="Peptidase_M78"/>
    <property type="match status" value="1"/>
</dbReference>
<dbReference type="AlphaFoldDB" id="A0A8S0X3I6"/>
<reference evidence="4 5" key="1">
    <citation type="submission" date="2020-02" db="EMBL/GenBank/DDBJ databases">
        <authorList>
            <person name="Hogendoorn C."/>
        </authorList>
    </citation>
    <scope>NUCLEOTIDE SEQUENCE [LARGE SCALE GENOMIC DNA]</scope>
    <source>
        <strain evidence="4">METHB21</strain>
    </source>
</reference>
<name>A0A8S0X3I6_9GAMM</name>
<dbReference type="InterPro" id="IPR052345">
    <property type="entry name" value="Rad_response_metalloprotease"/>
</dbReference>
<dbReference type="InterPro" id="IPR010359">
    <property type="entry name" value="IrrE_HExxH"/>
</dbReference>
<evidence type="ECO:0000313" key="5">
    <source>
        <dbReference type="Proteomes" id="UP000494216"/>
    </source>
</evidence>
<dbReference type="SUPFAM" id="SSF47413">
    <property type="entry name" value="lambda repressor-like DNA-binding domains"/>
    <property type="match status" value="1"/>
</dbReference>
<evidence type="ECO:0000256" key="2">
    <source>
        <dbReference type="SAM" id="MobiDB-lite"/>
    </source>
</evidence>
<protein>
    <submittedName>
        <fullName evidence="4">XRE family transcriptional regulator</fullName>
    </submittedName>
</protein>
<dbReference type="PANTHER" id="PTHR43236">
    <property type="entry name" value="ANTITOXIN HIGA1"/>
    <property type="match status" value="1"/>
</dbReference>
<dbReference type="Gene3D" id="1.10.10.2910">
    <property type="match status" value="1"/>
</dbReference>
<feature type="domain" description="HTH cro/C1-type" evidence="3">
    <location>
        <begin position="10"/>
        <end position="61"/>
    </location>
</feature>
<feature type="region of interest" description="Disordered" evidence="2">
    <location>
        <begin position="114"/>
        <end position="133"/>
    </location>
</feature>
<dbReference type="PANTHER" id="PTHR43236:SF1">
    <property type="entry name" value="BLL7220 PROTEIN"/>
    <property type="match status" value="1"/>
</dbReference>
<sequence length="372" mass="41477">MFNATRFALARKRRGFTRKALAQIIAVSEKSVAAYEKGVQAPDRQTLNRIAAALNFPAGFFSGDDIEELSPDSASFRALGKMTAKQRNMALAVGNIALMLNEWIEQRFDLPQPDLPDLGREQECSGSGSERSPEAAAEALRYHWRMGELPVKNMIYLLESRGVRVFSLAIEAKEVDAFSLWQGGKPLVFLNTLKSAEHCRFDAAHELGHLVLHRHGEPQGQHIEREANAFASAFLMPRRSILAHAPKLPTLPHLIAHKSYWTVSVAALNYRLHALGLTTDWMYRTLCIQLSEAGYRSREPESAPHEMSQVLAKVFSALREDGLSKHDVARELQVDPAEIEQVTFGLMLSAVSSTQPLISLNRSKPVHLHVVK</sequence>